<protein>
    <submittedName>
        <fullName evidence="8">Glycoside hydrolase family 2</fullName>
    </submittedName>
</protein>
<keyword evidence="4" id="KW-0732">Signal</keyword>
<dbReference type="SUPFAM" id="SSF49785">
    <property type="entry name" value="Galactose-binding domain-like"/>
    <property type="match status" value="1"/>
</dbReference>
<organism evidence="8">
    <name type="scientific">Salmonella enterica</name>
    <name type="common">Salmonella choleraesuis</name>
    <dbReference type="NCBI Taxonomy" id="28901"/>
    <lineage>
        <taxon>Bacteria</taxon>
        <taxon>Pseudomonadati</taxon>
        <taxon>Pseudomonadota</taxon>
        <taxon>Gammaproteobacteria</taxon>
        <taxon>Enterobacterales</taxon>
        <taxon>Enterobacteriaceae</taxon>
        <taxon>Salmonella</taxon>
    </lineage>
</organism>
<dbReference type="PRINTS" id="PR00132">
    <property type="entry name" value="GLHYDRLASE2"/>
</dbReference>
<evidence type="ECO:0000256" key="1">
    <source>
        <dbReference type="ARBA" id="ARBA00007401"/>
    </source>
</evidence>
<dbReference type="Gene3D" id="2.60.40.10">
    <property type="entry name" value="Immunoglobulins"/>
    <property type="match status" value="1"/>
</dbReference>
<dbReference type="Gene3D" id="3.20.20.80">
    <property type="entry name" value="Glycosidases"/>
    <property type="match status" value="1"/>
</dbReference>
<dbReference type="InterPro" id="IPR051913">
    <property type="entry name" value="GH2_Domain-Containing"/>
</dbReference>
<feature type="signal peptide" evidence="4">
    <location>
        <begin position="1"/>
        <end position="20"/>
    </location>
</feature>
<dbReference type="Proteomes" id="UP000839834">
    <property type="component" value="Unassembled WGS sequence"/>
</dbReference>
<dbReference type="GO" id="GO:0004553">
    <property type="term" value="F:hydrolase activity, hydrolyzing O-glycosyl compounds"/>
    <property type="evidence" value="ECO:0007669"/>
    <property type="project" value="InterPro"/>
</dbReference>
<dbReference type="Gene3D" id="2.60.120.260">
    <property type="entry name" value="Galactose-binding domain-like"/>
    <property type="match status" value="1"/>
</dbReference>
<comment type="caution">
    <text evidence="8">The sequence shown here is derived from an EMBL/GenBank/DDBJ whole genome shotgun (WGS) entry which is preliminary data.</text>
</comment>
<evidence type="ECO:0000313" key="8">
    <source>
        <dbReference type="EMBL" id="EAA8666339.1"/>
    </source>
</evidence>
<dbReference type="GO" id="GO:0005975">
    <property type="term" value="P:carbohydrate metabolic process"/>
    <property type="evidence" value="ECO:0007669"/>
    <property type="project" value="InterPro"/>
</dbReference>
<reference evidence="8" key="1">
    <citation type="submission" date="2018-08" db="EMBL/GenBank/DDBJ databases">
        <authorList>
            <consortium name="GenomeTrakr network: Whole genome sequencing for foodborne pathogen traceback"/>
        </authorList>
    </citation>
    <scope>NUCLEOTIDE SEQUENCE [LARGE SCALE GENOMIC DNA]</scope>
    <source>
        <strain evidence="8">FLUFL-367</strain>
    </source>
</reference>
<keyword evidence="3" id="KW-0326">Glycosidase</keyword>
<evidence type="ECO:0000259" key="6">
    <source>
        <dbReference type="Pfam" id="PF02836"/>
    </source>
</evidence>
<dbReference type="AlphaFoldDB" id="A0A7U7L5A8"/>
<dbReference type="PANTHER" id="PTHR42732:SF1">
    <property type="entry name" value="BETA-MANNOSIDASE"/>
    <property type="match status" value="1"/>
</dbReference>
<dbReference type="InterPro" id="IPR036156">
    <property type="entry name" value="Beta-gal/glucu_dom_sf"/>
</dbReference>
<dbReference type="RefSeq" id="WP_000715304.1">
    <property type="nucleotide sequence ID" value="NZ_JYRE01000008.1"/>
</dbReference>
<feature type="domain" description="Beta-mannosidase-like galactose-binding" evidence="7">
    <location>
        <begin position="75"/>
        <end position="151"/>
    </location>
</feature>
<dbReference type="InterPro" id="IPR017853">
    <property type="entry name" value="GH"/>
</dbReference>
<gene>
    <name evidence="8" type="ORF">NL99_15320</name>
</gene>
<dbReference type="Pfam" id="PF02836">
    <property type="entry name" value="Glyco_hydro_2_C"/>
    <property type="match status" value="1"/>
</dbReference>
<dbReference type="Pfam" id="PF00703">
    <property type="entry name" value="Glyco_hydro_2"/>
    <property type="match status" value="1"/>
</dbReference>
<accession>A0A7U7L5A8</accession>
<dbReference type="SUPFAM" id="SSF49303">
    <property type="entry name" value="beta-Galactosidase/glucuronidase domain"/>
    <property type="match status" value="1"/>
</dbReference>
<dbReference type="InterPro" id="IPR008979">
    <property type="entry name" value="Galactose-bd-like_sf"/>
</dbReference>
<evidence type="ECO:0000256" key="2">
    <source>
        <dbReference type="ARBA" id="ARBA00022801"/>
    </source>
</evidence>
<dbReference type="InterPro" id="IPR006101">
    <property type="entry name" value="Glyco_hydro_2"/>
</dbReference>
<dbReference type="PROSITE" id="PS51257">
    <property type="entry name" value="PROKAR_LIPOPROTEIN"/>
    <property type="match status" value="1"/>
</dbReference>
<dbReference type="Pfam" id="PF22666">
    <property type="entry name" value="Glyco_hydro_2_N2"/>
    <property type="match status" value="1"/>
</dbReference>
<dbReference type="InterPro" id="IPR006103">
    <property type="entry name" value="Glyco_hydro_2_cat"/>
</dbReference>
<evidence type="ECO:0000256" key="3">
    <source>
        <dbReference type="ARBA" id="ARBA00023295"/>
    </source>
</evidence>
<dbReference type="EMBL" id="AAACVH010000024">
    <property type="protein sequence ID" value="EAA8666339.1"/>
    <property type="molecule type" value="Genomic_DNA"/>
</dbReference>
<dbReference type="InterPro" id="IPR013783">
    <property type="entry name" value="Ig-like_fold"/>
</dbReference>
<dbReference type="InterPro" id="IPR006102">
    <property type="entry name" value="Ig-like_GH2"/>
</dbReference>
<feature type="domain" description="Glycoside hydrolase family 2 immunoglobulin-like beta-sandwich" evidence="5">
    <location>
        <begin position="217"/>
        <end position="312"/>
    </location>
</feature>
<sequence length="736" mass="83596">MKKGILCAALLLSGCTMQTAENPTADSLSLDGQWQYHDANPPFADSAQATDGARPWKTIPVPANWYSAGVNHQGALWYRTRFTWPELGADQMATLIFNAVDYQADVWLNKQFIGQHEGYFQRFQFDVTRTLQQQNHLLVKVNSPFETPGKIWPLHKQAIKGVLSQHDTRPGGAWSHEAQDANSGGIWQPVTLYISRGAVIDNISALPDWRNGLDNPTLNIRLDYRVNRPREALLSLRIVPLNFTGQHYEQIQRINLTGSALTATPLSVSIKMPHARLWWPYDYGEQNLYRIEATLSDASGVMDQKQSQTGLREIRWAPENQAWMLNGHRLFIRGTNYIGSPWLGTMTRALYRRDLQLMREANINAVRVHAHVASQALYDQADESGMLIWQDMPLQWGYDNSAAFAQKASRQAKDLLQQWGNHPSVIVWAGQNEPPFDSPWMKQRFADWAPDLNRPLAESVAAALREDPSRIVHRWSSVTEHYWQGWYFGVPTDFLKPAQSSIISEFGAQALPGLATLRTIIPQDKMWPATTAPDDPGWDVWKYHNFQPEEAFGIAKLSRGNTPEEFIANTQAYQAEVVQMAAESYRRQRYQPVAALFQFMFSETWPSINWAVVDYRRLPKKGYFALQKAYQPVLPSIEPITLTWHQGQSGKIGLWAINDRWMNYPNARLSWFVLQGGRELARGNLTLDLPADSGHKVTELSLVPPTAQNLLLVTELQDHAGNILGQNSRYFPITAK</sequence>
<dbReference type="PANTHER" id="PTHR42732">
    <property type="entry name" value="BETA-GALACTOSIDASE"/>
    <property type="match status" value="1"/>
</dbReference>
<feature type="domain" description="Glycoside hydrolase family 2 catalytic" evidence="6">
    <location>
        <begin position="321"/>
        <end position="474"/>
    </location>
</feature>
<dbReference type="InterPro" id="IPR054593">
    <property type="entry name" value="Beta-mannosidase-like_N2"/>
</dbReference>
<evidence type="ECO:0000259" key="7">
    <source>
        <dbReference type="Pfam" id="PF22666"/>
    </source>
</evidence>
<feature type="chain" id="PRO_5031093369" evidence="4">
    <location>
        <begin position="21"/>
        <end position="736"/>
    </location>
</feature>
<evidence type="ECO:0000256" key="4">
    <source>
        <dbReference type="SAM" id="SignalP"/>
    </source>
</evidence>
<name>A0A7U7L5A8_SALER</name>
<dbReference type="SUPFAM" id="SSF51445">
    <property type="entry name" value="(Trans)glycosidases"/>
    <property type="match status" value="1"/>
</dbReference>
<evidence type="ECO:0000259" key="5">
    <source>
        <dbReference type="Pfam" id="PF00703"/>
    </source>
</evidence>
<keyword evidence="2 8" id="KW-0378">Hydrolase</keyword>
<proteinExistence type="inferred from homology"/>
<comment type="similarity">
    <text evidence="1">Belongs to the glycosyl hydrolase 2 family.</text>
</comment>